<protein>
    <submittedName>
        <fullName evidence="1">Uncharacterized protein</fullName>
    </submittedName>
</protein>
<dbReference type="RefSeq" id="WP_160023801.1">
    <property type="nucleotide sequence ID" value="NZ_VZIZ01000049.1"/>
</dbReference>
<accession>A0A6N7BUX5</accession>
<keyword evidence="2" id="KW-1185">Reference proteome</keyword>
<organism evidence="1 2">
    <name type="scientific">Psychrobacter nivimaris</name>
    <dbReference type="NCBI Taxonomy" id="281738"/>
    <lineage>
        <taxon>Bacteria</taxon>
        <taxon>Pseudomonadati</taxon>
        <taxon>Pseudomonadota</taxon>
        <taxon>Gammaproteobacteria</taxon>
        <taxon>Moraxellales</taxon>
        <taxon>Moraxellaceae</taxon>
        <taxon>Psychrobacter</taxon>
    </lineage>
</organism>
<comment type="caution">
    <text evidence="1">The sequence shown here is derived from an EMBL/GenBank/DDBJ whole genome shotgun (WGS) entry which is preliminary data.</text>
</comment>
<dbReference type="EMBL" id="VZIZ01000049">
    <property type="protein sequence ID" value="KAF0567425.1"/>
    <property type="molecule type" value="Genomic_DNA"/>
</dbReference>
<name>A0A6N7BUX5_9GAMM</name>
<gene>
    <name evidence="1" type="ORF">FQV37_2281</name>
</gene>
<proteinExistence type="predicted"/>
<reference evidence="1 2" key="1">
    <citation type="submission" date="2019-09" db="EMBL/GenBank/DDBJ databases">
        <title>Draft genome sequence of Psychrobacter nivimaris LAMA 639, in search for biotechnological relevant genes.</title>
        <authorList>
            <person name="Lima A.O.S."/>
            <person name="Staloch B.E.K."/>
            <person name="Freitas R.C."/>
            <person name="Niero H."/>
            <person name="Silva M.A.C."/>
        </authorList>
    </citation>
    <scope>NUCLEOTIDE SEQUENCE [LARGE SCALE GENOMIC DNA]</scope>
    <source>
        <strain evidence="1 2">LAMA 639</strain>
    </source>
</reference>
<dbReference type="Proteomes" id="UP000471465">
    <property type="component" value="Unassembled WGS sequence"/>
</dbReference>
<evidence type="ECO:0000313" key="2">
    <source>
        <dbReference type="Proteomes" id="UP000471465"/>
    </source>
</evidence>
<dbReference type="AlphaFoldDB" id="A0A6N7BUX5"/>
<evidence type="ECO:0000313" key="1">
    <source>
        <dbReference type="EMBL" id="KAF0567425.1"/>
    </source>
</evidence>
<sequence length="121" mass="13500">MSGWDRAPFLFADDIMTDAHKLQRGMAITVLNNLQLLSPVLSGRYRANHTVSFGSPDYRYTDNKDGMSLAFSAIDSLTPNELPVVYIQNNLPYAQALEDGWSKQAKNIYALSYEGMVAAYT</sequence>